<keyword evidence="1" id="KW-0560">Oxidoreductase</keyword>
<name>A0ABQ9ZIZ1_9CRUS</name>
<dbReference type="PROSITE" id="PS00061">
    <property type="entry name" value="ADH_SHORT"/>
    <property type="match status" value="2"/>
</dbReference>
<dbReference type="PRINTS" id="PR00081">
    <property type="entry name" value="GDHRDH"/>
</dbReference>
<evidence type="ECO:0000256" key="1">
    <source>
        <dbReference type="ARBA" id="ARBA00023002"/>
    </source>
</evidence>
<evidence type="ECO:0000313" key="3">
    <source>
        <dbReference type="Proteomes" id="UP001234178"/>
    </source>
</evidence>
<keyword evidence="3" id="KW-1185">Reference proteome</keyword>
<dbReference type="Proteomes" id="UP001234178">
    <property type="component" value="Unassembled WGS sequence"/>
</dbReference>
<dbReference type="EMBL" id="JAOYFB010000004">
    <property type="protein sequence ID" value="KAK4012897.1"/>
    <property type="molecule type" value="Genomic_DNA"/>
</dbReference>
<dbReference type="InterPro" id="IPR020904">
    <property type="entry name" value="Sc_DH/Rdtase_CS"/>
</dbReference>
<protein>
    <recommendedName>
        <fullName evidence="4">D-beta-hydroxybutyrate dehydrogenase, mitochondrial</fullName>
    </recommendedName>
</protein>
<comment type="caution">
    <text evidence="2">The sequence shown here is derived from an EMBL/GenBank/DDBJ whole genome shotgun (WGS) entry which is preliminary data.</text>
</comment>
<dbReference type="InterPro" id="IPR002347">
    <property type="entry name" value="SDR_fam"/>
</dbReference>
<evidence type="ECO:0000313" key="2">
    <source>
        <dbReference type="EMBL" id="KAK4012897.1"/>
    </source>
</evidence>
<dbReference type="Gene3D" id="3.40.50.720">
    <property type="entry name" value="NAD(P)-binding Rossmann-like Domain"/>
    <property type="match status" value="2"/>
</dbReference>
<accession>A0ABQ9ZIZ1</accession>
<proteinExistence type="predicted"/>
<reference evidence="2 3" key="1">
    <citation type="journal article" date="2023" name="Nucleic Acids Res.">
        <title>The hologenome of Daphnia magna reveals possible DNA methylation and microbiome-mediated evolution of the host genome.</title>
        <authorList>
            <person name="Chaturvedi A."/>
            <person name="Li X."/>
            <person name="Dhandapani V."/>
            <person name="Marshall H."/>
            <person name="Kissane S."/>
            <person name="Cuenca-Cambronero M."/>
            <person name="Asole G."/>
            <person name="Calvet F."/>
            <person name="Ruiz-Romero M."/>
            <person name="Marangio P."/>
            <person name="Guigo R."/>
            <person name="Rago D."/>
            <person name="Mirbahai L."/>
            <person name="Eastwood N."/>
            <person name="Colbourne J.K."/>
            <person name="Zhou J."/>
            <person name="Mallon E."/>
            <person name="Orsini L."/>
        </authorList>
    </citation>
    <scope>NUCLEOTIDE SEQUENCE [LARGE SCALE GENOMIC DNA]</scope>
    <source>
        <strain evidence="2">LRV0_1</strain>
    </source>
</reference>
<sequence length="668" mass="75470">MLLIRFLQWQFSPAVICFNIAYMMADSSPLLCIFFSGVALAQLIHRFYHSISISPKDRAVLITGCDSGFGHLLAERLHAMEFTVFACCLQHEKSETALGLLKLGAKTGRMYVIRMDVTSQEDVDRALRFVEVRLPKKGLWGIVNNAGRYRAGFLEWLSMETHETVSSVNVLGVMRVTKAFLPLIRKSQGRIVNVSSILGRVADPFLGAYCISKFALEAFSEILRFQMVPFNVKVNTIEPGNFLSAVNITAGIESMNAATRSTWDQLDEPVRKDYGKNSLERQLRIGEILLALSDRDISFVINAMSDALVRFRPKKRYLEATRLDKTLAYCVRYLPTMLTNRLRLLIHNQLLNFYAQVIYGYYNSMSISPQGRGVLITGCDSGFGHQLAEKLHSMDFTVFAGCRDEKSYGALGLQSIGNETGRLHVIKLDVTSNEDVKKAREYVENHLPALGMWAVVNNAGRYIVGFLEWLAMEDYNKVAAVNLFGAIRVTKEFLPLIRKSHGRVVNVSSILGRIPDPFLGAYSITKFALEAYSDILRFEMIPFNVKVSMIEPGNFLAATNVLSGKEGLIAMANKTWHKLDESIQKDYGKETFDRQLRIVEILMKLSERDSGSVVSAMTDAVYREYPKHRYLEANLIDKAMAYCIQFVPTSWTDSLRLGFQKQLINLYR</sequence>
<dbReference type="PANTHER" id="PTHR43313">
    <property type="entry name" value="SHORT-CHAIN DEHYDROGENASE/REDUCTASE FAMILY 9C"/>
    <property type="match status" value="1"/>
</dbReference>
<dbReference type="SUPFAM" id="SSF51735">
    <property type="entry name" value="NAD(P)-binding Rossmann-fold domains"/>
    <property type="match status" value="2"/>
</dbReference>
<evidence type="ECO:0008006" key="4">
    <source>
        <dbReference type="Google" id="ProtNLM"/>
    </source>
</evidence>
<dbReference type="PANTHER" id="PTHR43313:SF36">
    <property type="entry name" value="D-BETA-HYDROXYBUTYRATE DEHYDROGENASE, MITOCHONDRIAL"/>
    <property type="match status" value="1"/>
</dbReference>
<gene>
    <name evidence="2" type="ORF">OUZ56_025147</name>
</gene>
<dbReference type="InterPro" id="IPR036291">
    <property type="entry name" value="NAD(P)-bd_dom_sf"/>
</dbReference>
<organism evidence="2 3">
    <name type="scientific">Daphnia magna</name>
    <dbReference type="NCBI Taxonomy" id="35525"/>
    <lineage>
        <taxon>Eukaryota</taxon>
        <taxon>Metazoa</taxon>
        <taxon>Ecdysozoa</taxon>
        <taxon>Arthropoda</taxon>
        <taxon>Crustacea</taxon>
        <taxon>Branchiopoda</taxon>
        <taxon>Diplostraca</taxon>
        <taxon>Cladocera</taxon>
        <taxon>Anomopoda</taxon>
        <taxon>Daphniidae</taxon>
        <taxon>Daphnia</taxon>
    </lineage>
</organism>
<dbReference type="Pfam" id="PF00106">
    <property type="entry name" value="adh_short"/>
    <property type="match status" value="2"/>
</dbReference>